<keyword evidence="6 8" id="KW-0472">Membrane</keyword>
<keyword evidence="4 8" id="KW-1133">Transmembrane helix</keyword>
<reference evidence="10" key="1">
    <citation type="submission" date="2025-08" db="UniProtKB">
        <authorList>
            <consortium name="RefSeq"/>
        </authorList>
    </citation>
    <scope>IDENTIFICATION</scope>
</reference>
<evidence type="ECO:0000313" key="10">
    <source>
        <dbReference type="RefSeq" id="XP_015590459.1"/>
    </source>
</evidence>
<dbReference type="Pfam" id="PF14990">
    <property type="entry name" value="DUF4516"/>
    <property type="match status" value="1"/>
</dbReference>
<dbReference type="PANTHER" id="PTHR28492">
    <property type="entry name" value="HYPOTHETICAL PROTEIN LOC691921"/>
    <property type="match status" value="1"/>
</dbReference>
<dbReference type="KEGG" id="ccin:107265486"/>
<dbReference type="AlphaFoldDB" id="A0AAJ7BP26"/>
<keyword evidence="9" id="KW-1185">Reference proteome</keyword>
<dbReference type="CTD" id="7354414"/>
<evidence type="ECO:0000256" key="7">
    <source>
        <dbReference type="ARBA" id="ARBA00044944"/>
    </source>
</evidence>
<comment type="subcellular location">
    <subcellularLocation>
        <location evidence="1">Mitochondrion inner membrane</location>
        <topology evidence="1">Single-pass membrane protein</topology>
    </subcellularLocation>
</comment>
<feature type="transmembrane region" description="Helical" evidence="8">
    <location>
        <begin position="12"/>
        <end position="32"/>
    </location>
</feature>
<evidence type="ECO:0000256" key="6">
    <source>
        <dbReference type="ARBA" id="ARBA00023136"/>
    </source>
</evidence>
<evidence type="ECO:0000256" key="1">
    <source>
        <dbReference type="ARBA" id="ARBA00004434"/>
    </source>
</evidence>
<dbReference type="InterPro" id="IPR027858">
    <property type="entry name" value="BRAWNIN"/>
</dbReference>
<evidence type="ECO:0000256" key="5">
    <source>
        <dbReference type="ARBA" id="ARBA00023128"/>
    </source>
</evidence>
<evidence type="ECO:0000313" key="9">
    <source>
        <dbReference type="Proteomes" id="UP000694920"/>
    </source>
</evidence>
<evidence type="ECO:0000256" key="4">
    <source>
        <dbReference type="ARBA" id="ARBA00022989"/>
    </source>
</evidence>
<dbReference type="RefSeq" id="XP_015590459.1">
    <property type="nucleotide sequence ID" value="XM_015734973.1"/>
</dbReference>
<name>A0AAJ7BP26_CEPCN</name>
<evidence type="ECO:0000256" key="2">
    <source>
        <dbReference type="ARBA" id="ARBA00022692"/>
    </source>
</evidence>
<evidence type="ECO:0000256" key="8">
    <source>
        <dbReference type="SAM" id="Phobius"/>
    </source>
</evidence>
<evidence type="ECO:0000256" key="3">
    <source>
        <dbReference type="ARBA" id="ARBA00022792"/>
    </source>
</evidence>
<dbReference type="PANTHER" id="PTHR28492:SF1">
    <property type="entry name" value="UBIQUINOL-CYTOCHROME-C REDUCTASE COMPLEX ASSEMBLY FACTOR 6"/>
    <property type="match status" value="1"/>
</dbReference>
<dbReference type="Proteomes" id="UP000694920">
    <property type="component" value="Unplaced"/>
</dbReference>
<keyword evidence="2 8" id="KW-0812">Transmembrane</keyword>
<keyword evidence="5" id="KW-0496">Mitochondrion</keyword>
<proteinExistence type="inferred from homology"/>
<dbReference type="GO" id="GO:0005743">
    <property type="term" value="C:mitochondrial inner membrane"/>
    <property type="evidence" value="ECO:0007669"/>
    <property type="project" value="UniProtKB-SubCell"/>
</dbReference>
<gene>
    <name evidence="10" type="primary">LOC107265486</name>
</gene>
<comment type="similarity">
    <text evidence="7">Belongs to the UQCC6 family.</text>
</comment>
<dbReference type="GeneID" id="107265486"/>
<organism evidence="9 10">
    <name type="scientific">Cephus cinctus</name>
    <name type="common">Wheat stem sawfly</name>
    <dbReference type="NCBI Taxonomy" id="211228"/>
    <lineage>
        <taxon>Eukaryota</taxon>
        <taxon>Metazoa</taxon>
        <taxon>Ecdysozoa</taxon>
        <taxon>Arthropoda</taxon>
        <taxon>Hexapoda</taxon>
        <taxon>Insecta</taxon>
        <taxon>Pterygota</taxon>
        <taxon>Neoptera</taxon>
        <taxon>Endopterygota</taxon>
        <taxon>Hymenoptera</taxon>
        <taxon>Cephoidea</taxon>
        <taxon>Cephidae</taxon>
        <taxon>Cephus</taxon>
    </lineage>
</organism>
<dbReference type="GO" id="GO:0034551">
    <property type="term" value="P:mitochondrial respiratory chain complex III assembly"/>
    <property type="evidence" value="ECO:0007669"/>
    <property type="project" value="InterPro"/>
</dbReference>
<sequence length="55" mass="6309">MPAGLSSSRYLTFVASAMLTMFAGAQVVHMYYRPLDDLDELVQRELERRRAEKST</sequence>
<keyword evidence="3" id="KW-0999">Mitochondrion inner membrane</keyword>
<accession>A0AAJ7BP26</accession>
<protein>
    <submittedName>
        <fullName evidence="10">Uncharacterized protein C12orf73 homolog</fullName>
    </submittedName>
</protein>